<evidence type="ECO:0000313" key="2">
    <source>
        <dbReference type="EMBL" id="VDL94150.1"/>
    </source>
</evidence>
<evidence type="ECO:0000313" key="3">
    <source>
        <dbReference type="Proteomes" id="UP000275846"/>
    </source>
</evidence>
<dbReference type="OrthoDB" id="6276545at2759"/>
<keyword evidence="1" id="KW-0175">Coiled coil</keyword>
<dbReference type="Proteomes" id="UP000275846">
    <property type="component" value="Unassembled WGS sequence"/>
</dbReference>
<dbReference type="WBParaSite" id="SSLN_0000806001-mRNA-1">
    <property type="protein sequence ID" value="SSLN_0000806001-mRNA-1"/>
    <property type="gene ID" value="SSLN_0000806001"/>
</dbReference>
<name>A0A183SU67_SCHSO</name>
<feature type="coiled-coil region" evidence="1">
    <location>
        <begin position="87"/>
        <end position="114"/>
    </location>
</feature>
<keyword evidence="3" id="KW-1185">Reference proteome</keyword>
<protein>
    <submittedName>
        <fullName evidence="4">MerR family transcriptional regulator</fullName>
    </submittedName>
</protein>
<evidence type="ECO:0000256" key="1">
    <source>
        <dbReference type="SAM" id="Coils"/>
    </source>
</evidence>
<sequence length="266" mass="29482">MVGGGMDLIDVTYTKHYTNYRLTRLTEAMDAAGFSTQDGRDPLTQLEAEKKAHQTRLDKLVEEMDNVYVEKVRERENRLRDTERDMTERIEIMRQQLEAEAEDLAAERQRFNDERLSWELDNRDYADRLVNQCLEHQHTAEIAASTVLTILAHALIAWAYSVTCASMTAEFTAMPTTPIHHAHPPLLTTPSAQCMCCVCREADQWTESQTAMAPPYPLKSFVVVHRGVALAAPALAPSPISGLLDSVLTPGSGGGGEESVLAAPQG</sequence>
<dbReference type="AlphaFoldDB" id="A0A183SU67"/>
<accession>A0A183SU67</accession>
<dbReference type="STRING" id="70667.A0A183SU67"/>
<proteinExistence type="predicted"/>
<gene>
    <name evidence="2" type="ORF">SSLN_LOCUS7765</name>
</gene>
<reference evidence="4" key="1">
    <citation type="submission" date="2016-06" db="UniProtKB">
        <authorList>
            <consortium name="WormBaseParasite"/>
        </authorList>
    </citation>
    <scope>IDENTIFICATION</scope>
</reference>
<organism evidence="4">
    <name type="scientific">Schistocephalus solidus</name>
    <name type="common">Tapeworm</name>
    <dbReference type="NCBI Taxonomy" id="70667"/>
    <lineage>
        <taxon>Eukaryota</taxon>
        <taxon>Metazoa</taxon>
        <taxon>Spiralia</taxon>
        <taxon>Lophotrochozoa</taxon>
        <taxon>Platyhelminthes</taxon>
        <taxon>Cestoda</taxon>
        <taxon>Eucestoda</taxon>
        <taxon>Diphyllobothriidea</taxon>
        <taxon>Diphyllobothriidae</taxon>
        <taxon>Schistocephalus</taxon>
    </lineage>
</organism>
<evidence type="ECO:0000313" key="4">
    <source>
        <dbReference type="WBParaSite" id="SSLN_0000806001-mRNA-1"/>
    </source>
</evidence>
<reference evidence="2 3" key="2">
    <citation type="submission" date="2018-11" db="EMBL/GenBank/DDBJ databases">
        <authorList>
            <consortium name="Pathogen Informatics"/>
        </authorList>
    </citation>
    <scope>NUCLEOTIDE SEQUENCE [LARGE SCALE GENOMIC DNA]</scope>
    <source>
        <strain evidence="2 3">NST_G2</strain>
    </source>
</reference>
<dbReference type="EMBL" id="UYSU01034294">
    <property type="protein sequence ID" value="VDL94150.1"/>
    <property type="molecule type" value="Genomic_DNA"/>
</dbReference>